<dbReference type="RefSeq" id="WP_014126028.1">
    <property type="nucleotide sequence ID" value="NC_016070.1"/>
</dbReference>
<sequence>MARLYVVGLGISPAFLTEAAKEALERSDCVFADSYTSYYDFSKLGARVTLLDRRELEDRSGAAIEECLRRGKDAALLVPGDPLTATAHAALIAEFRRKGHEVVVIPGVSIVCAALSASCLSVYKLGGVATVTYPRLGVYSLRPYEVVEQNLQRGLHTLLLLDIRDDGGFMTPSDAANILMELEARERRGVFSGDRRVITVYRLGWPEGGVAAAPLAELASSAYPAPAVIIVPARLSPVERECLVSLYGAPLDI</sequence>
<comment type="caution">
    <text evidence="6">Lacks conserved residue(s) required for the propagation of feature annotation.</text>
</comment>
<dbReference type="GeneID" id="11263102"/>
<dbReference type="InterPro" id="IPR000878">
    <property type="entry name" value="4pyrrol_Mease"/>
</dbReference>
<dbReference type="UniPathway" id="UPA00559"/>
<dbReference type="Proteomes" id="UP000002654">
    <property type="component" value="Chromosome"/>
</dbReference>
<name>G4RMD9_THETK</name>
<evidence type="ECO:0000256" key="5">
    <source>
        <dbReference type="ARBA" id="ARBA00022691"/>
    </source>
</evidence>
<comment type="similarity">
    <text evidence="2 6">Belongs to the diphthine synthase family.</text>
</comment>
<proteinExistence type="inferred from homology"/>
<evidence type="ECO:0000259" key="8">
    <source>
        <dbReference type="Pfam" id="PF00590"/>
    </source>
</evidence>
<dbReference type="AlphaFoldDB" id="G4RMD9"/>
<evidence type="ECO:0000256" key="7">
    <source>
        <dbReference type="PIRSR" id="PIRSR036432-1"/>
    </source>
</evidence>
<protein>
    <recommendedName>
        <fullName evidence="6">Diphthine synthase</fullName>
        <ecNumber evidence="6">2.1.1.98</ecNumber>
    </recommendedName>
    <alternativeName>
        <fullName evidence="6">Diphthamide biosynthesis methyltransferase</fullName>
    </alternativeName>
</protein>
<dbReference type="SUPFAM" id="SSF53790">
    <property type="entry name" value="Tetrapyrrole methylase"/>
    <property type="match status" value="1"/>
</dbReference>
<dbReference type="NCBIfam" id="TIGR00522">
    <property type="entry name" value="dph5"/>
    <property type="match status" value="1"/>
</dbReference>
<dbReference type="GO" id="GO:0032259">
    <property type="term" value="P:methylation"/>
    <property type="evidence" value="ECO:0007669"/>
    <property type="project" value="UniProtKB-KW"/>
</dbReference>
<feature type="binding site" evidence="6 7">
    <location>
        <position position="161"/>
    </location>
    <ligand>
        <name>S-adenosyl-L-methionine</name>
        <dbReference type="ChEBI" id="CHEBI:59789"/>
    </ligand>
</feature>
<comment type="subunit">
    <text evidence="6">Homodimer.</text>
</comment>
<keyword evidence="5 6" id="KW-0949">S-adenosyl-L-methionine</keyword>
<evidence type="ECO:0000256" key="4">
    <source>
        <dbReference type="ARBA" id="ARBA00022679"/>
    </source>
</evidence>
<feature type="binding site" evidence="6 7">
    <location>
        <position position="11"/>
    </location>
    <ligand>
        <name>S-adenosyl-L-methionine</name>
        <dbReference type="ChEBI" id="CHEBI:59789"/>
    </ligand>
</feature>
<feature type="domain" description="Tetrapyrrole methylase" evidence="8">
    <location>
        <begin position="3"/>
        <end position="219"/>
    </location>
</feature>
<dbReference type="Gene3D" id="3.30.950.10">
    <property type="entry name" value="Methyltransferase, Cobalt-precorrin-4 Transmethylase, Domain 2"/>
    <property type="match status" value="1"/>
</dbReference>
<evidence type="ECO:0000256" key="3">
    <source>
        <dbReference type="ARBA" id="ARBA00022603"/>
    </source>
</evidence>
<feature type="binding site" evidence="6 7">
    <location>
        <position position="84"/>
    </location>
    <ligand>
        <name>S-adenosyl-L-methionine</name>
        <dbReference type="ChEBI" id="CHEBI:59789"/>
    </ligand>
</feature>
<dbReference type="HAMAP" id="MF_01084">
    <property type="entry name" value="Diphthine_synth"/>
    <property type="match status" value="1"/>
</dbReference>
<dbReference type="PIRSF" id="PIRSF036432">
    <property type="entry name" value="Diphthine_synth"/>
    <property type="match status" value="1"/>
</dbReference>
<feature type="binding site" evidence="6 7">
    <location>
        <begin position="109"/>
        <end position="110"/>
    </location>
    <ligand>
        <name>S-adenosyl-L-methionine</name>
        <dbReference type="ChEBI" id="CHEBI:59789"/>
    </ligand>
</feature>
<dbReference type="InterPro" id="IPR004551">
    <property type="entry name" value="Dphthn_synthase"/>
</dbReference>
<dbReference type="EC" id="2.1.1.98" evidence="6"/>
<dbReference type="PaxDb" id="768679-TTX_0095"/>
<organism evidence="9 10">
    <name type="scientific">Thermoproteus tenax (strain ATCC 35583 / DSM 2078 / JCM 9277 / NBRC 100435 / Kra 1)</name>
    <dbReference type="NCBI Taxonomy" id="768679"/>
    <lineage>
        <taxon>Archaea</taxon>
        <taxon>Thermoproteota</taxon>
        <taxon>Thermoprotei</taxon>
        <taxon>Thermoproteales</taxon>
        <taxon>Thermoproteaceae</taxon>
        <taxon>Thermoproteus</taxon>
    </lineage>
</organism>
<dbReference type="Pfam" id="PF00590">
    <property type="entry name" value="TP_methylase"/>
    <property type="match status" value="1"/>
</dbReference>
<dbReference type="GO" id="GO:0004164">
    <property type="term" value="F:diphthine synthase activity"/>
    <property type="evidence" value="ECO:0007669"/>
    <property type="project" value="UniProtKB-UniRule"/>
</dbReference>
<dbReference type="EMBL" id="FN869859">
    <property type="protein sequence ID" value="CCC80770.1"/>
    <property type="molecule type" value="Genomic_DNA"/>
</dbReference>
<gene>
    <name evidence="9" type="primary">dph5</name>
    <name evidence="6" type="synonym">dphB</name>
    <name evidence="9" type="ordered locus">TTX_0095</name>
</gene>
<dbReference type="CDD" id="cd11647">
    <property type="entry name" value="DHP5_DphB"/>
    <property type="match status" value="1"/>
</dbReference>
<accession>G4RMD9</accession>
<evidence type="ECO:0000256" key="2">
    <source>
        <dbReference type="ARBA" id="ARBA00006729"/>
    </source>
</evidence>
<feature type="binding site" evidence="6 7">
    <location>
        <position position="203"/>
    </location>
    <ligand>
        <name>S-adenosyl-L-methionine</name>
        <dbReference type="ChEBI" id="CHEBI:59789"/>
    </ligand>
</feature>
<comment type="pathway">
    <text evidence="1 6">Protein modification; peptidyl-diphthamide biosynthesis.</text>
</comment>
<dbReference type="GO" id="GO:0017183">
    <property type="term" value="P:protein histidyl modification to diphthamide"/>
    <property type="evidence" value="ECO:0007669"/>
    <property type="project" value="UniProtKB-UniRule"/>
</dbReference>
<dbReference type="InterPro" id="IPR014776">
    <property type="entry name" value="4pyrrole_Mease_sub2"/>
</dbReference>
<dbReference type="PANTHER" id="PTHR10882:SF0">
    <property type="entry name" value="DIPHTHINE METHYL ESTER SYNTHASE"/>
    <property type="match status" value="1"/>
</dbReference>
<keyword evidence="3 6" id="KW-0489">Methyltransferase</keyword>
<dbReference type="InterPro" id="IPR035996">
    <property type="entry name" value="4pyrrol_Methylase_sf"/>
</dbReference>
<comment type="function">
    <text evidence="6">S-adenosyl-L-methionine-dependent methyltransferase that catalyzes the trimethylation of the amino group of the modified target histidine residue in translation elongation factor 2 (EF-2), to form an intermediate called diphthine. The three successive methylation reactions represent the second step of diphthamide biosynthesis.</text>
</comment>
<evidence type="ECO:0000313" key="9">
    <source>
        <dbReference type="EMBL" id="CCC80770.1"/>
    </source>
</evidence>
<dbReference type="OrthoDB" id="39139at2157"/>
<dbReference type="KEGG" id="ttn:TTX_0095"/>
<comment type="catalytic activity">
    <reaction evidence="6">
        <text>2-[(3S)-amino-3-carboxypropyl]-L-histidyl-[translation elongation factor 2] + 3 S-adenosyl-L-methionine = diphthine-[translation elongation factor 2] + 3 S-adenosyl-L-homocysteine + 3 H(+)</text>
        <dbReference type="Rhea" id="RHEA:36415"/>
        <dbReference type="Rhea" id="RHEA-COMP:9749"/>
        <dbReference type="Rhea" id="RHEA-COMP:10172"/>
        <dbReference type="ChEBI" id="CHEBI:15378"/>
        <dbReference type="ChEBI" id="CHEBI:57856"/>
        <dbReference type="ChEBI" id="CHEBI:59789"/>
        <dbReference type="ChEBI" id="CHEBI:73995"/>
        <dbReference type="ChEBI" id="CHEBI:82696"/>
        <dbReference type="EC" id="2.1.1.98"/>
    </reaction>
</comment>
<evidence type="ECO:0000256" key="6">
    <source>
        <dbReference type="HAMAP-Rule" id="MF_01084"/>
    </source>
</evidence>
<dbReference type="InterPro" id="IPR014777">
    <property type="entry name" value="4pyrrole_Mease_sub1"/>
</dbReference>
<keyword evidence="4 6" id="KW-0808">Transferase</keyword>
<evidence type="ECO:0000313" key="10">
    <source>
        <dbReference type="Proteomes" id="UP000002654"/>
    </source>
</evidence>
<dbReference type="Gene3D" id="3.40.1010.10">
    <property type="entry name" value="Cobalt-precorrin-4 Transmethylase, Domain 1"/>
    <property type="match status" value="1"/>
</dbReference>
<dbReference type="HOGENOM" id="CLU_066040_0_0_2"/>
<dbReference type="PATRIC" id="fig|768679.9.peg.99"/>
<keyword evidence="10" id="KW-1185">Reference proteome</keyword>
<dbReference type="eggNOG" id="arCOG04161">
    <property type="taxonomic scope" value="Archaea"/>
</dbReference>
<dbReference type="STRING" id="768679.TTX_0095"/>
<feature type="binding site" evidence="6 7">
    <location>
        <position position="81"/>
    </location>
    <ligand>
        <name>S-adenosyl-L-methionine</name>
        <dbReference type="ChEBI" id="CHEBI:59789"/>
    </ligand>
</feature>
<dbReference type="PANTHER" id="PTHR10882">
    <property type="entry name" value="DIPHTHINE SYNTHASE"/>
    <property type="match status" value="1"/>
</dbReference>
<reference evidence="9 10" key="1">
    <citation type="journal article" date="2011" name="PLoS ONE">
        <title>The complete genome sequence of Thermoproteus tenax: a physiologically versatile member of the Crenarchaeota.</title>
        <authorList>
            <person name="Siebers B."/>
            <person name="Zaparty M."/>
            <person name="Raddatz G."/>
            <person name="Tjaden B."/>
            <person name="Albers S.V."/>
            <person name="Bell S.D."/>
            <person name="Blombach F."/>
            <person name="Kletzin A."/>
            <person name="Kyrpides N."/>
            <person name="Lanz C."/>
            <person name="Plagens A."/>
            <person name="Rampp M."/>
            <person name="Rosinus A."/>
            <person name="von Jan M."/>
            <person name="Makarova K.S."/>
            <person name="Klenk H.P."/>
            <person name="Schuster S.C."/>
            <person name="Hensel R."/>
        </authorList>
    </citation>
    <scope>NUCLEOTIDE SEQUENCE [LARGE SCALE GENOMIC DNA]</scope>
    <source>
        <strain evidence="10">ATCC 35583 / DSM 2078 / JCM 9277 / NBRC 100435 / Kra 1</strain>
    </source>
</reference>
<evidence type="ECO:0000256" key="1">
    <source>
        <dbReference type="ARBA" id="ARBA00005156"/>
    </source>
</evidence>